<dbReference type="RefSeq" id="WP_196202429.1">
    <property type="nucleotide sequence ID" value="NZ_JADPUN010000172.1"/>
</dbReference>
<evidence type="ECO:0000313" key="1">
    <source>
        <dbReference type="EMBL" id="MBF9130862.1"/>
    </source>
</evidence>
<dbReference type="Proteomes" id="UP000638560">
    <property type="component" value="Unassembled WGS sequence"/>
</dbReference>
<gene>
    <name evidence="1" type="ORF">I0C86_18130</name>
</gene>
<organism evidence="1 2">
    <name type="scientific">Plantactinospora alkalitolerans</name>
    <dbReference type="NCBI Taxonomy" id="2789879"/>
    <lineage>
        <taxon>Bacteria</taxon>
        <taxon>Bacillati</taxon>
        <taxon>Actinomycetota</taxon>
        <taxon>Actinomycetes</taxon>
        <taxon>Micromonosporales</taxon>
        <taxon>Micromonosporaceae</taxon>
        <taxon>Plantactinospora</taxon>
    </lineage>
</organism>
<reference evidence="1 2" key="1">
    <citation type="submission" date="2020-11" db="EMBL/GenBank/DDBJ databases">
        <title>A novel isolate from a Black sea contaminated sediment with potential to produce alkanes: Plantactinospora alkalitolerans sp. nov.</title>
        <authorList>
            <person name="Carro L."/>
            <person name="Veyisoglu A."/>
            <person name="Guven K."/>
            <person name="Schumann P."/>
            <person name="Klenk H.-P."/>
            <person name="Sahin N."/>
        </authorList>
    </citation>
    <scope>NUCLEOTIDE SEQUENCE [LARGE SCALE GENOMIC DNA]</scope>
    <source>
        <strain evidence="1 2">S1510</strain>
    </source>
</reference>
<keyword evidence="2" id="KW-1185">Reference proteome</keyword>
<dbReference type="EMBL" id="JADPUN010000172">
    <property type="protein sequence ID" value="MBF9130862.1"/>
    <property type="molecule type" value="Genomic_DNA"/>
</dbReference>
<comment type="caution">
    <text evidence="1">The sequence shown here is derived from an EMBL/GenBank/DDBJ whole genome shotgun (WGS) entry which is preliminary data.</text>
</comment>
<protein>
    <submittedName>
        <fullName evidence="1">Uncharacterized protein</fullName>
    </submittedName>
</protein>
<proteinExistence type="predicted"/>
<sequence length="154" mass="16063">MEPWPPVDDDVLLSELGEALRASGPPPEEFLTAAYAAFAWRTIDSELAIAELTFDSACDAEPAGLTRSAGSTRTLAFHAGPVVVAIEVTGNGIVGQLSPARGGRVVARTGHGPYEEVAVDPVGFFSLGPPPSGPVQLHARTPEYAVATAWVSLR</sequence>
<evidence type="ECO:0000313" key="2">
    <source>
        <dbReference type="Proteomes" id="UP000638560"/>
    </source>
</evidence>
<accession>A0ABS0GXD6</accession>
<name>A0ABS0GXD6_9ACTN</name>